<dbReference type="HOGENOM" id="CLU_877271_0_0_1"/>
<dbReference type="GO" id="GO:0006139">
    <property type="term" value="P:nucleobase-containing compound metabolic process"/>
    <property type="evidence" value="ECO:0007669"/>
    <property type="project" value="UniProtKB-ARBA"/>
</dbReference>
<dbReference type="RefSeq" id="XP_016219793.1">
    <property type="nucleotide sequence ID" value="XM_016374249.1"/>
</dbReference>
<evidence type="ECO:0000256" key="1">
    <source>
        <dbReference type="SAM" id="MobiDB-lite"/>
    </source>
</evidence>
<dbReference type="EMBL" id="KN847526">
    <property type="protein sequence ID" value="KIV88219.1"/>
    <property type="molecule type" value="Genomic_DNA"/>
</dbReference>
<organism evidence="3 4">
    <name type="scientific">Exophiala mesophila</name>
    <name type="common">Black yeast-like fungus</name>
    <dbReference type="NCBI Taxonomy" id="212818"/>
    <lineage>
        <taxon>Eukaryota</taxon>
        <taxon>Fungi</taxon>
        <taxon>Dikarya</taxon>
        <taxon>Ascomycota</taxon>
        <taxon>Pezizomycotina</taxon>
        <taxon>Eurotiomycetes</taxon>
        <taxon>Chaetothyriomycetidae</taxon>
        <taxon>Chaetothyriales</taxon>
        <taxon>Herpotrichiellaceae</taxon>
        <taxon>Exophiala</taxon>
    </lineage>
</organism>
<evidence type="ECO:0000259" key="2">
    <source>
        <dbReference type="PROSITE" id="PS51747"/>
    </source>
</evidence>
<feature type="compositionally biased region" description="Low complexity" evidence="1">
    <location>
        <begin position="100"/>
        <end position="121"/>
    </location>
</feature>
<accession>A0A0D1Z2R1</accession>
<sequence>MSYQSFLRSASGAGMSDSTASAARTPSSPTVVQRKPTGSNPSPGPVSSHPPTSSIHNVVTRNAPAASPNNPTRLPVTPTSAVRSSALRSNPITSAPPPYDHTTTSTTPPATSQPSAVAPSSTSPPDPMTRLPLTKEQIDAALKQCLSIQTTATSLHDKRPFAALLLAPNNTSVLLTHFSISHVQHAESELARLATIHFSQNFLAACTLVSTWEPCAMCAGTIYWSNIGRLLYAASESTLKDLTGAGNEENMTLSLPCRTVLEAGQKDVEIIGPVPHWEDQVAQESGKWWNEHPAPSQTAPRADSINGSVKPGSISSASLQHGTPTTWTGEDSVLSSINDEGEYKAELDIDWMR</sequence>
<dbReference type="AlphaFoldDB" id="A0A0D1Z2R1"/>
<dbReference type="OrthoDB" id="408702at2759"/>
<dbReference type="STRING" id="212818.A0A0D1Z2R1"/>
<dbReference type="Gene3D" id="3.40.140.10">
    <property type="entry name" value="Cytidine Deaminase, domain 2"/>
    <property type="match status" value="1"/>
</dbReference>
<evidence type="ECO:0000313" key="3">
    <source>
        <dbReference type="EMBL" id="KIV88219.1"/>
    </source>
</evidence>
<evidence type="ECO:0000313" key="4">
    <source>
        <dbReference type="Proteomes" id="UP000054302"/>
    </source>
</evidence>
<dbReference type="InterPro" id="IPR002125">
    <property type="entry name" value="CMP_dCMP_dom"/>
</dbReference>
<dbReference type="GeneID" id="27326981"/>
<proteinExistence type="predicted"/>
<dbReference type="InterPro" id="IPR016193">
    <property type="entry name" value="Cytidine_deaminase-like"/>
</dbReference>
<feature type="region of interest" description="Disordered" evidence="1">
    <location>
        <begin position="1"/>
        <end position="131"/>
    </location>
</feature>
<reference evidence="3 4" key="1">
    <citation type="submission" date="2015-01" db="EMBL/GenBank/DDBJ databases">
        <title>The Genome Sequence of Exophiala mesophila CBS40295.</title>
        <authorList>
            <consortium name="The Broad Institute Genomics Platform"/>
            <person name="Cuomo C."/>
            <person name="de Hoog S."/>
            <person name="Gorbushina A."/>
            <person name="Stielow B."/>
            <person name="Teixiera M."/>
            <person name="Abouelleil A."/>
            <person name="Chapman S.B."/>
            <person name="Priest M."/>
            <person name="Young S.K."/>
            <person name="Wortman J."/>
            <person name="Nusbaum C."/>
            <person name="Birren B."/>
        </authorList>
    </citation>
    <scope>NUCLEOTIDE SEQUENCE [LARGE SCALE GENOMIC DNA]</scope>
    <source>
        <strain evidence="3 4">CBS 40295</strain>
    </source>
</reference>
<feature type="compositionally biased region" description="Low complexity" evidence="1">
    <location>
        <begin position="16"/>
        <end position="30"/>
    </location>
</feature>
<dbReference type="GO" id="GO:0003824">
    <property type="term" value="F:catalytic activity"/>
    <property type="evidence" value="ECO:0007669"/>
    <property type="project" value="InterPro"/>
</dbReference>
<protein>
    <recommendedName>
        <fullName evidence="2">CMP/dCMP-type deaminase domain-containing protein</fullName>
    </recommendedName>
</protein>
<dbReference type="PROSITE" id="PS51747">
    <property type="entry name" value="CYT_DCMP_DEAMINASES_2"/>
    <property type="match status" value="1"/>
</dbReference>
<gene>
    <name evidence="3" type="ORF">PV10_09136</name>
</gene>
<keyword evidence="4" id="KW-1185">Reference proteome</keyword>
<dbReference type="OMA" id="ELDIDWM"/>
<feature type="compositionally biased region" description="Polar residues" evidence="1">
    <location>
        <begin position="67"/>
        <end position="93"/>
    </location>
</feature>
<feature type="compositionally biased region" description="Polar residues" evidence="1">
    <location>
        <begin position="313"/>
        <end position="332"/>
    </location>
</feature>
<name>A0A0D1Z2R1_EXOME</name>
<dbReference type="Proteomes" id="UP000054302">
    <property type="component" value="Unassembled WGS sequence"/>
</dbReference>
<dbReference type="VEuPathDB" id="FungiDB:PV10_09136"/>
<dbReference type="SUPFAM" id="SSF53927">
    <property type="entry name" value="Cytidine deaminase-like"/>
    <property type="match status" value="1"/>
</dbReference>
<feature type="region of interest" description="Disordered" evidence="1">
    <location>
        <begin position="289"/>
        <end position="332"/>
    </location>
</feature>
<feature type="domain" description="CMP/dCMP-type deaminase" evidence="2">
    <location>
        <begin position="136"/>
        <end position="249"/>
    </location>
</feature>
<dbReference type="Pfam" id="PF00383">
    <property type="entry name" value="dCMP_cyt_deam_1"/>
    <property type="match status" value="1"/>
</dbReference>
<feature type="compositionally biased region" description="Polar residues" evidence="1">
    <location>
        <begin position="49"/>
        <end position="60"/>
    </location>
</feature>